<dbReference type="RefSeq" id="WP_152194560.1">
    <property type="nucleotide sequence ID" value="NZ_VUKD01000002.1"/>
</dbReference>
<comment type="caution">
    <text evidence="2">The sequence shown here is derived from an EMBL/GenBank/DDBJ whole genome shotgun (WGS) entry which is preliminary data.</text>
</comment>
<name>A0A6N7EIF7_9MICO</name>
<keyword evidence="1" id="KW-0472">Membrane</keyword>
<proteinExistence type="predicted"/>
<gene>
    <name evidence="2" type="ORF">GB881_09125</name>
</gene>
<keyword evidence="3" id="KW-1185">Reference proteome</keyword>
<dbReference type="Proteomes" id="UP000437709">
    <property type="component" value="Unassembled WGS sequence"/>
</dbReference>
<sequence>MHTAQDPRTASAAWARSRVHRRRWFTVLLAMATATALGAVAGPILGIDLALRPGTGLVQEVGILPINLTSLAAGLLGWALLVLLERWTARARRIWTAAAAVVLVLSLGGPPAAATPEATAVLATLHLVVAAILVLGFRGTIAGPRRPALASPQK</sequence>
<keyword evidence="1" id="KW-1133">Transmembrane helix</keyword>
<feature type="transmembrane region" description="Helical" evidence="1">
    <location>
        <begin position="118"/>
        <end position="137"/>
    </location>
</feature>
<dbReference type="InterPro" id="IPR045713">
    <property type="entry name" value="DUF6069"/>
</dbReference>
<evidence type="ECO:0000313" key="3">
    <source>
        <dbReference type="Proteomes" id="UP000437709"/>
    </source>
</evidence>
<evidence type="ECO:0000313" key="2">
    <source>
        <dbReference type="EMBL" id="MPV37211.1"/>
    </source>
</evidence>
<dbReference type="Pfam" id="PF19545">
    <property type="entry name" value="DUF6069"/>
    <property type="match status" value="1"/>
</dbReference>
<organism evidence="2 3">
    <name type="scientific">Georgenia subflava</name>
    <dbReference type="NCBI Taxonomy" id="1622177"/>
    <lineage>
        <taxon>Bacteria</taxon>
        <taxon>Bacillati</taxon>
        <taxon>Actinomycetota</taxon>
        <taxon>Actinomycetes</taxon>
        <taxon>Micrococcales</taxon>
        <taxon>Bogoriellaceae</taxon>
        <taxon>Georgenia</taxon>
    </lineage>
</organism>
<keyword evidence="1" id="KW-0812">Transmembrane</keyword>
<dbReference type="EMBL" id="WHPC01000029">
    <property type="protein sequence ID" value="MPV37211.1"/>
    <property type="molecule type" value="Genomic_DNA"/>
</dbReference>
<accession>A0A6N7EIF7</accession>
<evidence type="ECO:0000256" key="1">
    <source>
        <dbReference type="SAM" id="Phobius"/>
    </source>
</evidence>
<feature type="transmembrane region" description="Helical" evidence="1">
    <location>
        <begin position="94"/>
        <end position="112"/>
    </location>
</feature>
<dbReference type="AlphaFoldDB" id="A0A6N7EIF7"/>
<feature type="transmembrane region" description="Helical" evidence="1">
    <location>
        <begin position="63"/>
        <end position="82"/>
    </location>
</feature>
<feature type="transmembrane region" description="Helical" evidence="1">
    <location>
        <begin position="24"/>
        <end position="51"/>
    </location>
</feature>
<reference evidence="2 3" key="1">
    <citation type="submission" date="2019-10" db="EMBL/GenBank/DDBJ databases">
        <title>Georgenia wutianyii sp. nov. and Georgenia yuyongxinii sp. nov. isolated from plateau pika (Ochotona curzoniae) in the Qinghai-Tibet plateau of China.</title>
        <authorList>
            <person name="Tian Z."/>
        </authorList>
    </citation>
    <scope>NUCLEOTIDE SEQUENCE [LARGE SCALE GENOMIC DNA]</scope>
    <source>
        <strain evidence="2 3">JCM 19765</strain>
    </source>
</reference>
<protein>
    <submittedName>
        <fullName evidence="2">Uncharacterized protein</fullName>
    </submittedName>
</protein>